<dbReference type="EMBL" id="RFFG01000194">
    <property type="protein sequence ID" value="RMI32480.1"/>
    <property type="molecule type" value="Genomic_DNA"/>
</dbReference>
<evidence type="ECO:0000313" key="2">
    <source>
        <dbReference type="Proteomes" id="UP000282674"/>
    </source>
</evidence>
<protein>
    <submittedName>
        <fullName evidence="1">Uncharacterized protein</fullName>
    </submittedName>
</protein>
<sequence length="107" mass="10921">MAFAVVEGGLNGSGNRWEPVDDLGPCLFVEAPVAEGITAVLVVVEAGGGVEFGGEVLQGGDERRSGRVGVEPLVEVFSLDLMRASGSPCASNAQDLWIGSAGAYTPE</sequence>
<dbReference type="AlphaFoldDB" id="A0A3M2L6X8"/>
<name>A0A3M2L6X8_9ACTN</name>
<organism evidence="1 2">
    <name type="scientific">Actinomadura harenae</name>
    <dbReference type="NCBI Taxonomy" id="2483351"/>
    <lineage>
        <taxon>Bacteria</taxon>
        <taxon>Bacillati</taxon>
        <taxon>Actinomycetota</taxon>
        <taxon>Actinomycetes</taxon>
        <taxon>Streptosporangiales</taxon>
        <taxon>Thermomonosporaceae</taxon>
        <taxon>Actinomadura</taxon>
    </lineage>
</organism>
<evidence type="ECO:0000313" key="1">
    <source>
        <dbReference type="EMBL" id="RMI32480.1"/>
    </source>
</evidence>
<accession>A0A3M2L6X8</accession>
<dbReference type="Proteomes" id="UP000282674">
    <property type="component" value="Unassembled WGS sequence"/>
</dbReference>
<dbReference type="RefSeq" id="WP_122200006.1">
    <property type="nucleotide sequence ID" value="NZ_JBHSKC010000060.1"/>
</dbReference>
<proteinExistence type="predicted"/>
<reference evidence="1 2" key="1">
    <citation type="submission" date="2018-10" db="EMBL/GenBank/DDBJ databases">
        <title>Isolation from soil.</title>
        <authorList>
            <person name="Hu J."/>
        </authorList>
    </citation>
    <scope>NUCLEOTIDE SEQUENCE [LARGE SCALE GENOMIC DNA]</scope>
    <source>
        <strain evidence="1 2">NEAU-Ht49</strain>
    </source>
</reference>
<comment type="caution">
    <text evidence="1">The sequence shown here is derived from an EMBL/GenBank/DDBJ whole genome shotgun (WGS) entry which is preliminary data.</text>
</comment>
<keyword evidence="2" id="KW-1185">Reference proteome</keyword>
<gene>
    <name evidence="1" type="ORF">EBO15_41965</name>
</gene>